<evidence type="ECO:0000256" key="2">
    <source>
        <dbReference type="SAM" id="SignalP"/>
    </source>
</evidence>
<keyword evidence="2" id="KW-0732">Signal</keyword>
<dbReference type="EMBL" id="JBJKFK010005733">
    <property type="protein sequence ID" value="KAL3308165.1"/>
    <property type="molecule type" value="Genomic_DNA"/>
</dbReference>
<accession>A0ABD2PKY1</accession>
<keyword evidence="4" id="KW-1185">Reference proteome</keyword>
<evidence type="ECO:0000256" key="1">
    <source>
        <dbReference type="SAM" id="Phobius"/>
    </source>
</evidence>
<feature type="chain" id="PRO_5044795009" evidence="2">
    <location>
        <begin position="26"/>
        <end position="147"/>
    </location>
</feature>
<dbReference type="AlphaFoldDB" id="A0ABD2PKY1"/>
<evidence type="ECO:0000313" key="3">
    <source>
        <dbReference type="EMBL" id="KAL3308165.1"/>
    </source>
</evidence>
<feature type="transmembrane region" description="Helical" evidence="1">
    <location>
        <begin position="102"/>
        <end position="124"/>
    </location>
</feature>
<organism evidence="3 4">
    <name type="scientific">Cichlidogyrus casuarinus</name>
    <dbReference type="NCBI Taxonomy" id="1844966"/>
    <lineage>
        <taxon>Eukaryota</taxon>
        <taxon>Metazoa</taxon>
        <taxon>Spiralia</taxon>
        <taxon>Lophotrochozoa</taxon>
        <taxon>Platyhelminthes</taxon>
        <taxon>Monogenea</taxon>
        <taxon>Monopisthocotylea</taxon>
        <taxon>Dactylogyridea</taxon>
        <taxon>Ancyrocephalidae</taxon>
        <taxon>Cichlidogyrus</taxon>
    </lineage>
</organism>
<reference evidence="3 4" key="1">
    <citation type="submission" date="2024-11" db="EMBL/GenBank/DDBJ databases">
        <title>Adaptive evolution of stress response genes in parasites aligns with host niche diversity.</title>
        <authorList>
            <person name="Hahn C."/>
            <person name="Resl P."/>
        </authorList>
    </citation>
    <scope>NUCLEOTIDE SEQUENCE [LARGE SCALE GENOMIC DNA]</scope>
    <source>
        <strain evidence="3">EGGRZ-B1_66</strain>
        <tissue evidence="3">Body</tissue>
    </source>
</reference>
<evidence type="ECO:0000313" key="4">
    <source>
        <dbReference type="Proteomes" id="UP001626550"/>
    </source>
</evidence>
<comment type="caution">
    <text evidence="3">The sequence shown here is derived from an EMBL/GenBank/DDBJ whole genome shotgun (WGS) entry which is preliminary data.</text>
</comment>
<name>A0ABD2PKY1_9PLAT</name>
<protein>
    <submittedName>
        <fullName evidence="3">Uncharacterized protein</fullName>
    </submittedName>
</protein>
<keyword evidence="1" id="KW-0472">Membrane</keyword>
<keyword evidence="1" id="KW-1133">Transmembrane helix</keyword>
<sequence>MLCPSVERVDLLLALVTNFLLGVFCQENDTALVEGNESPNATTTTERSLFTNPEYIRQRKLRTKYGHEVLNVDPNYFVWQWRSTHEDLVNRSRDPLEYNPKIGINIALTLCGVFATILILTVPMRIKNWLHKRRGNQGSVFLFGQGV</sequence>
<proteinExistence type="predicted"/>
<keyword evidence="1" id="KW-0812">Transmembrane</keyword>
<feature type="signal peptide" evidence="2">
    <location>
        <begin position="1"/>
        <end position="25"/>
    </location>
</feature>
<dbReference type="Proteomes" id="UP001626550">
    <property type="component" value="Unassembled WGS sequence"/>
</dbReference>
<gene>
    <name evidence="3" type="ORF">Ciccas_013308</name>
</gene>